<dbReference type="Proteomes" id="UP001597548">
    <property type="component" value="Unassembled WGS sequence"/>
</dbReference>
<sequence length="192" mass="22206">MNTKSLILTLILAFTLNICLSQNNEKKSFSEEELAEMEANYKIKKEKDKADRKELDGTTLNELVIEDIDGNIHTLESLKGKVVLMNFWFIHCKPCVAEIPDLNELKTKFKDKDVVFLAVALDNKKSLDKFLELHPFDLTIIPKGRELAERFKIPHYPYNVILDKTGTLHYVSDVLSLNITNRLKRRINGFLR</sequence>
<keyword evidence="3" id="KW-0575">Peroxidase</keyword>
<dbReference type="PANTHER" id="PTHR42852:SF17">
    <property type="entry name" value="THIOREDOXIN-LIKE PROTEIN HI_1115"/>
    <property type="match status" value="1"/>
</dbReference>
<dbReference type="SUPFAM" id="SSF52833">
    <property type="entry name" value="Thioredoxin-like"/>
    <property type="match status" value="1"/>
</dbReference>
<dbReference type="EMBL" id="JBHUOS010000001">
    <property type="protein sequence ID" value="MFD2914670.1"/>
    <property type="molecule type" value="Genomic_DNA"/>
</dbReference>
<organism evidence="3 4">
    <name type="scientific">Psychroserpens luteus</name>
    <dbReference type="NCBI Taxonomy" id="1434066"/>
    <lineage>
        <taxon>Bacteria</taxon>
        <taxon>Pseudomonadati</taxon>
        <taxon>Bacteroidota</taxon>
        <taxon>Flavobacteriia</taxon>
        <taxon>Flavobacteriales</taxon>
        <taxon>Flavobacteriaceae</taxon>
        <taxon>Psychroserpens</taxon>
    </lineage>
</organism>
<dbReference type="Gene3D" id="3.40.30.10">
    <property type="entry name" value="Glutaredoxin"/>
    <property type="match status" value="1"/>
</dbReference>
<evidence type="ECO:0000313" key="4">
    <source>
        <dbReference type="Proteomes" id="UP001597548"/>
    </source>
</evidence>
<keyword evidence="4" id="KW-1185">Reference proteome</keyword>
<evidence type="ECO:0000256" key="1">
    <source>
        <dbReference type="SAM" id="Coils"/>
    </source>
</evidence>
<dbReference type="Pfam" id="PF00578">
    <property type="entry name" value="AhpC-TSA"/>
    <property type="match status" value="1"/>
</dbReference>
<dbReference type="EC" id="1.11.1.24" evidence="3"/>
<dbReference type="InterPro" id="IPR050553">
    <property type="entry name" value="Thioredoxin_ResA/DsbE_sf"/>
</dbReference>
<protein>
    <submittedName>
        <fullName evidence="3">Peroxiredoxin family protein</fullName>
        <ecNumber evidence="3">1.11.1.24</ecNumber>
    </submittedName>
</protein>
<dbReference type="RefSeq" id="WP_194507654.1">
    <property type="nucleotide sequence ID" value="NZ_JADILU010000003.1"/>
</dbReference>
<feature type="coiled-coil region" evidence="1">
    <location>
        <begin position="20"/>
        <end position="47"/>
    </location>
</feature>
<dbReference type="GO" id="GO:0140824">
    <property type="term" value="F:thioredoxin-dependent peroxiredoxin activity"/>
    <property type="evidence" value="ECO:0007669"/>
    <property type="project" value="UniProtKB-EC"/>
</dbReference>
<proteinExistence type="predicted"/>
<dbReference type="PANTHER" id="PTHR42852">
    <property type="entry name" value="THIOL:DISULFIDE INTERCHANGE PROTEIN DSBE"/>
    <property type="match status" value="1"/>
</dbReference>
<gene>
    <name evidence="3" type="ORF">ACFS29_03385</name>
</gene>
<comment type="caution">
    <text evidence="3">The sequence shown here is derived from an EMBL/GenBank/DDBJ whole genome shotgun (WGS) entry which is preliminary data.</text>
</comment>
<feature type="domain" description="Thioredoxin" evidence="2">
    <location>
        <begin position="54"/>
        <end position="192"/>
    </location>
</feature>
<keyword evidence="1" id="KW-0175">Coiled coil</keyword>
<name>A0ABW5ZNU2_9FLAO</name>
<accession>A0ABW5ZNU2</accession>
<evidence type="ECO:0000313" key="3">
    <source>
        <dbReference type="EMBL" id="MFD2914670.1"/>
    </source>
</evidence>
<dbReference type="InterPro" id="IPR036249">
    <property type="entry name" value="Thioredoxin-like_sf"/>
</dbReference>
<keyword evidence="3" id="KW-0560">Oxidoreductase</keyword>
<dbReference type="CDD" id="cd02966">
    <property type="entry name" value="TlpA_like_family"/>
    <property type="match status" value="1"/>
</dbReference>
<evidence type="ECO:0000259" key="2">
    <source>
        <dbReference type="PROSITE" id="PS51352"/>
    </source>
</evidence>
<dbReference type="PROSITE" id="PS51352">
    <property type="entry name" value="THIOREDOXIN_2"/>
    <property type="match status" value="1"/>
</dbReference>
<reference evidence="4" key="1">
    <citation type="journal article" date="2019" name="Int. J. Syst. Evol. Microbiol.">
        <title>The Global Catalogue of Microorganisms (GCM) 10K type strain sequencing project: providing services to taxonomists for standard genome sequencing and annotation.</title>
        <authorList>
            <consortium name="The Broad Institute Genomics Platform"/>
            <consortium name="The Broad Institute Genome Sequencing Center for Infectious Disease"/>
            <person name="Wu L."/>
            <person name="Ma J."/>
        </authorList>
    </citation>
    <scope>NUCLEOTIDE SEQUENCE [LARGE SCALE GENOMIC DNA]</scope>
    <source>
        <strain evidence="4">KCTC 32514</strain>
    </source>
</reference>
<dbReference type="InterPro" id="IPR000866">
    <property type="entry name" value="AhpC/TSA"/>
</dbReference>
<dbReference type="InterPro" id="IPR013766">
    <property type="entry name" value="Thioredoxin_domain"/>
</dbReference>